<dbReference type="PIRSF" id="PIRSF010130">
    <property type="entry name" value="PduL"/>
    <property type="match status" value="1"/>
</dbReference>
<comment type="function">
    <text evidence="10">Involved in 1,2-propanediol (1,2-PD) degradation by catalyzing the conversion of propanoyl-CoA to propanoyl-phosphate.</text>
</comment>
<organism evidence="11 12">
    <name type="scientific">Desulfitobacterium hafniense (strain Y51)</name>
    <dbReference type="NCBI Taxonomy" id="138119"/>
    <lineage>
        <taxon>Bacteria</taxon>
        <taxon>Bacillati</taxon>
        <taxon>Bacillota</taxon>
        <taxon>Clostridia</taxon>
        <taxon>Eubacteriales</taxon>
        <taxon>Desulfitobacteriaceae</taxon>
        <taxon>Desulfitobacterium</taxon>
    </lineage>
</organism>
<evidence type="ECO:0000256" key="3">
    <source>
        <dbReference type="ARBA" id="ARBA00012206"/>
    </source>
</evidence>
<comment type="cofactor">
    <cofactor evidence="1">
        <name>Zn(2+)</name>
        <dbReference type="ChEBI" id="CHEBI:29105"/>
    </cofactor>
</comment>
<evidence type="ECO:0000256" key="5">
    <source>
        <dbReference type="ARBA" id="ARBA00022679"/>
    </source>
</evidence>
<dbReference type="eggNOG" id="COG4869">
    <property type="taxonomic scope" value="Bacteria"/>
</dbReference>
<evidence type="ECO:0000256" key="9">
    <source>
        <dbReference type="ARBA" id="ARBA00047589"/>
    </source>
</evidence>
<comment type="similarity">
    <text evidence="2 10">Belongs to the PduL family.</text>
</comment>
<evidence type="ECO:0000256" key="10">
    <source>
        <dbReference type="PIRNR" id="PIRNR010130"/>
    </source>
</evidence>
<dbReference type="Pfam" id="PF06130">
    <property type="entry name" value="PTAC"/>
    <property type="match status" value="1"/>
</dbReference>
<evidence type="ECO:0000256" key="2">
    <source>
        <dbReference type="ARBA" id="ARBA00007342"/>
    </source>
</evidence>
<sequence>MHTRSLQNLNQEVIIMQTFKVPVGISNRHVHLSEEHIEILFGAGHQLTRTKDLSQPGQFACEETVTLVGPKGTMANIRVLGPARKATQVELAATDTFKLGVKPPVRDSGDLSETPGLELVGPAGKVQIEAGTIIAARHIHMTPQDAEKYGLKDGDHVKVQVTGPRAGVFERVLIRVNPNYALDMHVDTDEGNAFGLKNGDLLDVIIE</sequence>
<evidence type="ECO:0000256" key="7">
    <source>
        <dbReference type="ARBA" id="ARBA00022833"/>
    </source>
</evidence>
<name>Q24TH7_DESHY</name>
<dbReference type="AlphaFoldDB" id="Q24TH7"/>
<dbReference type="STRING" id="138119.DSY2876"/>
<evidence type="ECO:0000256" key="6">
    <source>
        <dbReference type="ARBA" id="ARBA00022723"/>
    </source>
</evidence>
<keyword evidence="5 10" id="KW-0808">Transferase</keyword>
<evidence type="ECO:0000313" key="11">
    <source>
        <dbReference type="EMBL" id="BAE84665.1"/>
    </source>
</evidence>
<dbReference type="InterPro" id="IPR009010">
    <property type="entry name" value="Asp_de-COase-like_dom_sf"/>
</dbReference>
<evidence type="ECO:0000256" key="4">
    <source>
        <dbReference type="ARBA" id="ARBA00020837"/>
    </source>
</evidence>
<dbReference type="NCBIfam" id="NF011652">
    <property type="entry name" value="PRK15070.1"/>
    <property type="match status" value="1"/>
</dbReference>
<dbReference type="GO" id="GO:0016747">
    <property type="term" value="F:acyltransferase activity, transferring groups other than amino-acyl groups"/>
    <property type="evidence" value="ECO:0007669"/>
    <property type="project" value="InterPro"/>
</dbReference>
<dbReference type="InterPro" id="IPR008300">
    <property type="entry name" value="PTAC"/>
</dbReference>
<keyword evidence="7" id="KW-0862">Zinc</keyword>
<keyword evidence="6" id="KW-0479">Metal-binding</keyword>
<dbReference type="HOGENOM" id="CLU_080676_1_0_9"/>
<dbReference type="PANTHER" id="PTHR39453">
    <property type="entry name" value="PHOSPHATE PROPANOYLTRANSFERASE"/>
    <property type="match status" value="1"/>
</dbReference>
<dbReference type="PANTHER" id="PTHR39453:SF1">
    <property type="entry name" value="PHOSPHATE PROPANOYLTRANSFERASE"/>
    <property type="match status" value="1"/>
</dbReference>
<evidence type="ECO:0000313" key="12">
    <source>
        <dbReference type="Proteomes" id="UP000001946"/>
    </source>
</evidence>
<dbReference type="UniPathway" id="UPA00621"/>
<reference evidence="11 12" key="1">
    <citation type="journal article" date="2006" name="J. Bacteriol.">
        <title>Complete genome sequence of the dehalorespiring bacterium Desulfitobacterium hafniense Y51 and comparison with Dehalococcoides ethenogenes 195.</title>
        <authorList>
            <person name="Nonaka H."/>
            <person name="Keresztes G."/>
            <person name="Shinoda Y."/>
            <person name="Ikenaga Y."/>
            <person name="Abe M."/>
            <person name="Naito K."/>
            <person name="Inatomi K."/>
            <person name="Furukawa K."/>
            <person name="Inui M."/>
            <person name="Yukawa H."/>
        </authorList>
    </citation>
    <scope>NUCLEOTIDE SEQUENCE [LARGE SCALE GENOMIC DNA]</scope>
    <source>
        <strain evidence="11 12">Y51</strain>
    </source>
</reference>
<dbReference type="GO" id="GO:0051144">
    <property type="term" value="P:1,2-propanediol catabolic process"/>
    <property type="evidence" value="ECO:0007669"/>
    <property type="project" value="UniProtKB-UniPathway"/>
</dbReference>
<dbReference type="KEGG" id="dsy:DSY2876"/>
<comment type="catalytic activity">
    <reaction evidence="9 10">
        <text>propanoyl-CoA + phosphate = propanoyl phosphate + CoA</text>
        <dbReference type="Rhea" id="RHEA:28046"/>
        <dbReference type="ChEBI" id="CHEBI:43474"/>
        <dbReference type="ChEBI" id="CHEBI:57287"/>
        <dbReference type="ChEBI" id="CHEBI:57392"/>
        <dbReference type="ChEBI" id="CHEBI:58933"/>
        <dbReference type="EC" id="2.3.1.222"/>
    </reaction>
</comment>
<comment type="pathway">
    <text evidence="10">Polyol metabolism; 1,2-propanediol degradation.</text>
</comment>
<keyword evidence="12" id="KW-1185">Reference proteome</keyword>
<keyword evidence="8 10" id="KW-0012">Acyltransferase</keyword>
<protein>
    <recommendedName>
        <fullName evidence="4 10">Phosphate propanoyltransferase</fullName>
        <ecNumber evidence="3 10">2.3.1.222</ecNumber>
    </recommendedName>
</protein>
<proteinExistence type="inferred from homology"/>
<accession>Q24TH7</accession>
<evidence type="ECO:0000256" key="1">
    <source>
        <dbReference type="ARBA" id="ARBA00001947"/>
    </source>
</evidence>
<gene>
    <name evidence="11" type="ordered locus">DSY2876</name>
</gene>
<dbReference type="SUPFAM" id="SSF50692">
    <property type="entry name" value="ADC-like"/>
    <property type="match status" value="1"/>
</dbReference>
<dbReference type="EMBL" id="AP008230">
    <property type="protein sequence ID" value="BAE84665.1"/>
    <property type="molecule type" value="Genomic_DNA"/>
</dbReference>
<dbReference type="EC" id="2.3.1.222" evidence="3 10"/>
<evidence type="ECO:0000256" key="8">
    <source>
        <dbReference type="ARBA" id="ARBA00023315"/>
    </source>
</evidence>
<dbReference type="GO" id="GO:0046872">
    <property type="term" value="F:metal ion binding"/>
    <property type="evidence" value="ECO:0007669"/>
    <property type="project" value="UniProtKB-KW"/>
</dbReference>
<dbReference type="Proteomes" id="UP000001946">
    <property type="component" value="Chromosome"/>
</dbReference>